<dbReference type="InterPro" id="IPR052526">
    <property type="entry name" value="HTH-type_Bedaq_tolerance"/>
</dbReference>
<keyword evidence="3" id="KW-0804">Transcription</keyword>
<gene>
    <name evidence="6" type="ORF">NP064_03440</name>
</gene>
<dbReference type="PROSITE" id="PS01117">
    <property type="entry name" value="HTH_MARR_1"/>
    <property type="match status" value="1"/>
</dbReference>
<keyword evidence="2" id="KW-0238">DNA-binding</keyword>
<keyword evidence="1" id="KW-0805">Transcription regulation</keyword>
<accession>A0ABY5KZM8</accession>
<dbReference type="Gene3D" id="1.10.10.10">
    <property type="entry name" value="Winged helix-like DNA-binding domain superfamily/Winged helix DNA-binding domain"/>
    <property type="match status" value="1"/>
</dbReference>
<name>A0ABY5KZM8_9CELL</name>
<evidence type="ECO:0000256" key="4">
    <source>
        <dbReference type="SAM" id="MobiDB-lite"/>
    </source>
</evidence>
<evidence type="ECO:0000256" key="3">
    <source>
        <dbReference type="ARBA" id="ARBA00023163"/>
    </source>
</evidence>
<dbReference type="SUPFAM" id="SSF46785">
    <property type="entry name" value="Winged helix' DNA-binding domain"/>
    <property type="match status" value="1"/>
</dbReference>
<dbReference type="PANTHER" id="PTHR39515">
    <property type="entry name" value="CONSERVED PROTEIN"/>
    <property type="match status" value="1"/>
</dbReference>
<evidence type="ECO:0000259" key="5">
    <source>
        <dbReference type="PROSITE" id="PS50995"/>
    </source>
</evidence>
<dbReference type="InterPro" id="IPR023187">
    <property type="entry name" value="Tscrpt_reg_MarR-type_CS"/>
</dbReference>
<dbReference type="InterPro" id="IPR036390">
    <property type="entry name" value="WH_DNA-bd_sf"/>
</dbReference>
<feature type="compositionally biased region" description="Low complexity" evidence="4">
    <location>
        <begin position="1"/>
        <end position="25"/>
    </location>
</feature>
<dbReference type="SMART" id="SM00347">
    <property type="entry name" value="HTH_MARR"/>
    <property type="match status" value="1"/>
</dbReference>
<dbReference type="PANTHER" id="PTHR39515:SF2">
    <property type="entry name" value="HTH-TYPE TRANSCRIPTIONAL REGULATOR RV0880"/>
    <property type="match status" value="1"/>
</dbReference>
<feature type="domain" description="HTH marR-type" evidence="5">
    <location>
        <begin position="32"/>
        <end position="167"/>
    </location>
</feature>
<proteinExistence type="predicted"/>
<dbReference type="Proteomes" id="UP001316189">
    <property type="component" value="Chromosome"/>
</dbReference>
<evidence type="ECO:0000313" key="6">
    <source>
        <dbReference type="EMBL" id="UUI75972.1"/>
    </source>
</evidence>
<sequence length="168" mass="18119">MSSAPVAPGVSGGAVAASTASPGPVTAKQCRPRELAGDMRVAVFRTARRVRSERGSADLSDSQFSVLAWLHQNGPMAPGALAERQHVQPPSMTRTVNSLVELGLVAKGEHPTDKRQVVVSLTDAGTAEVRETRRRRDEWLTRRLASFTPEERATLAEATVLLRRLVAE</sequence>
<reference evidence="6 7" key="1">
    <citation type="submission" date="2022-07" db="EMBL/GenBank/DDBJ databases">
        <title>Novel species in genus cellulomonas.</title>
        <authorList>
            <person name="Ye L."/>
        </authorList>
    </citation>
    <scope>NUCLEOTIDE SEQUENCE [LARGE SCALE GENOMIC DNA]</scope>
    <source>
        <strain evidence="7">zg-Y338</strain>
    </source>
</reference>
<organism evidence="6 7">
    <name type="scientific">Cellulomonas chengniuliangii</name>
    <dbReference type="NCBI Taxonomy" id="2968084"/>
    <lineage>
        <taxon>Bacteria</taxon>
        <taxon>Bacillati</taxon>
        <taxon>Actinomycetota</taxon>
        <taxon>Actinomycetes</taxon>
        <taxon>Micrococcales</taxon>
        <taxon>Cellulomonadaceae</taxon>
        <taxon>Cellulomonas</taxon>
    </lineage>
</organism>
<keyword evidence="7" id="KW-1185">Reference proteome</keyword>
<dbReference type="InterPro" id="IPR000835">
    <property type="entry name" value="HTH_MarR-typ"/>
</dbReference>
<evidence type="ECO:0000256" key="2">
    <source>
        <dbReference type="ARBA" id="ARBA00023125"/>
    </source>
</evidence>
<evidence type="ECO:0000313" key="7">
    <source>
        <dbReference type="Proteomes" id="UP001316189"/>
    </source>
</evidence>
<protein>
    <submittedName>
        <fullName evidence="6">MarR family transcriptional regulator</fullName>
    </submittedName>
</protein>
<feature type="region of interest" description="Disordered" evidence="4">
    <location>
        <begin position="1"/>
        <end position="29"/>
    </location>
</feature>
<dbReference type="RefSeq" id="WP_227567908.1">
    <property type="nucleotide sequence ID" value="NZ_CP101988.1"/>
</dbReference>
<evidence type="ECO:0000256" key="1">
    <source>
        <dbReference type="ARBA" id="ARBA00023015"/>
    </source>
</evidence>
<dbReference type="EMBL" id="CP101988">
    <property type="protein sequence ID" value="UUI75972.1"/>
    <property type="molecule type" value="Genomic_DNA"/>
</dbReference>
<dbReference type="Pfam" id="PF12802">
    <property type="entry name" value="MarR_2"/>
    <property type="match status" value="1"/>
</dbReference>
<dbReference type="InterPro" id="IPR036388">
    <property type="entry name" value="WH-like_DNA-bd_sf"/>
</dbReference>
<dbReference type="PROSITE" id="PS50995">
    <property type="entry name" value="HTH_MARR_2"/>
    <property type="match status" value="1"/>
</dbReference>